<accession>A0A0E0GD00</accession>
<organism evidence="1">
    <name type="scientific">Oryza nivara</name>
    <name type="common">Indian wild rice</name>
    <name type="synonym">Oryza sativa f. spontanea</name>
    <dbReference type="NCBI Taxonomy" id="4536"/>
    <lineage>
        <taxon>Eukaryota</taxon>
        <taxon>Viridiplantae</taxon>
        <taxon>Streptophyta</taxon>
        <taxon>Embryophyta</taxon>
        <taxon>Tracheophyta</taxon>
        <taxon>Spermatophyta</taxon>
        <taxon>Magnoliopsida</taxon>
        <taxon>Liliopsida</taxon>
        <taxon>Poales</taxon>
        <taxon>Poaceae</taxon>
        <taxon>BOP clade</taxon>
        <taxon>Oryzoideae</taxon>
        <taxon>Oryzeae</taxon>
        <taxon>Oryzinae</taxon>
        <taxon>Oryza</taxon>
    </lineage>
</organism>
<proteinExistence type="predicted"/>
<name>A0A0E0GD00_ORYNI</name>
<keyword evidence="2" id="KW-1185">Reference proteome</keyword>
<sequence length="117" mass="12869">MLVTPASGDSPQRSKLGWRWPTLHAIPTFVFPCSPHSTLQAASSLLEKPTCFYPLPQCPLYPFRPQSPNCPCLYAGFTIAIEPLIYSIRGASLRGRMVRCPLSNSWEQAGHAKPAGQ</sequence>
<dbReference type="AlphaFoldDB" id="A0A0E0GD00"/>
<dbReference type="EnsemblPlants" id="ONIVA02G35210.1">
    <property type="protein sequence ID" value="ONIVA02G35210.1"/>
    <property type="gene ID" value="ONIVA02G35210"/>
</dbReference>
<dbReference type="HOGENOM" id="CLU_2088707_0_0_1"/>
<evidence type="ECO:0000313" key="1">
    <source>
        <dbReference type="EnsemblPlants" id="ONIVA02G35210.1"/>
    </source>
</evidence>
<reference evidence="1" key="1">
    <citation type="submission" date="2015-04" db="UniProtKB">
        <authorList>
            <consortium name="EnsemblPlants"/>
        </authorList>
    </citation>
    <scope>IDENTIFICATION</scope>
    <source>
        <strain evidence="1">SL10</strain>
    </source>
</reference>
<evidence type="ECO:0000313" key="2">
    <source>
        <dbReference type="Proteomes" id="UP000006591"/>
    </source>
</evidence>
<reference evidence="1" key="2">
    <citation type="submission" date="2018-04" db="EMBL/GenBank/DDBJ databases">
        <title>OnivRS2 (Oryza nivara Reference Sequence Version 2).</title>
        <authorList>
            <person name="Zhang J."/>
            <person name="Kudrna D."/>
            <person name="Lee S."/>
            <person name="Talag J."/>
            <person name="Rajasekar S."/>
            <person name="Welchert J."/>
            <person name="Hsing Y.-I."/>
            <person name="Wing R.A."/>
        </authorList>
    </citation>
    <scope>NUCLEOTIDE SEQUENCE [LARGE SCALE GENOMIC DNA]</scope>
    <source>
        <strain evidence="1">SL10</strain>
    </source>
</reference>
<dbReference type="Gramene" id="ONIVA02G35210.1">
    <property type="protein sequence ID" value="ONIVA02G35210.1"/>
    <property type="gene ID" value="ONIVA02G35210"/>
</dbReference>
<dbReference type="Proteomes" id="UP000006591">
    <property type="component" value="Chromosome 2"/>
</dbReference>
<protein>
    <submittedName>
        <fullName evidence="1">Uncharacterized protein</fullName>
    </submittedName>
</protein>